<evidence type="ECO:0000313" key="2">
    <source>
        <dbReference type="EMBL" id="KAK7196756.1"/>
    </source>
</evidence>
<feature type="region of interest" description="Disordered" evidence="1">
    <location>
        <begin position="79"/>
        <end position="151"/>
    </location>
</feature>
<organism evidence="2 3">
    <name type="scientific">Novymonas esmeraldas</name>
    <dbReference type="NCBI Taxonomy" id="1808958"/>
    <lineage>
        <taxon>Eukaryota</taxon>
        <taxon>Discoba</taxon>
        <taxon>Euglenozoa</taxon>
        <taxon>Kinetoplastea</taxon>
        <taxon>Metakinetoplastina</taxon>
        <taxon>Trypanosomatida</taxon>
        <taxon>Trypanosomatidae</taxon>
        <taxon>Novymonas</taxon>
    </lineage>
</organism>
<feature type="compositionally biased region" description="Basic and acidic residues" evidence="1">
    <location>
        <begin position="131"/>
        <end position="151"/>
    </location>
</feature>
<dbReference type="Proteomes" id="UP001430356">
    <property type="component" value="Unassembled WGS sequence"/>
</dbReference>
<name>A0AAW0ET23_9TRYP</name>
<reference evidence="2 3" key="1">
    <citation type="journal article" date="2021" name="MBio">
        <title>A New Model Trypanosomatid, Novymonas esmeraldas: Genomic Perception of Its 'Candidatus Pandoraea novymonadis' Endosymbiont.</title>
        <authorList>
            <person name="Zakharova A."/>
            <person name="Saura A."/>
            <person name="Butenko A."/>
            <person name="Podesvova L."/>
            <person name="Warmusova S."/>
            <person name="Kostygov A.Y."/>
            <person name="Nenarokova A."/>
            <person name="Lukes J."/>
            <person name="Opperdoes F.R."/>
            <person name="Yurchenko V."/>
        </authorList>
    </citation>
    <scope>NUCLEOTIDE SEQUENCE [LARGE SCALE GENOMIC DNA]</scope>
    <source>
        <strain evidence="2 3">E262AT.01</strain>
    </source>
</reference>
<feature type="compositionally biased region" description="Low complexity" evidence="1">
    <location>
        <begin position="88"/>
        <end position="101"/>
    </location>
</feature>
<accession>A0AAW0ET23</accession>
<proteinExistence type="predicted"/>
<keyword evidence="3" id="KW-1185">Reference proteome</keyword>
<gene>
    <name evidence="2" type="ORF">NESM_000615400</name>
</gene>
<dbReference type="AlphaFoldDB" id="A0AAW0ET23"/>
<comment type="caution">
    <text evidence="2">The sequence shown here is derived from an EMBL/GenBank/DDBJ whole genome shotgun (WGS) entry which is preliminary data.</text>
</comment>
<evidence type="ECO:0000313" key="3">
    <source>
        <dbReference type="Proteomes" id="UP001430356"/>
    </source>
</evidence>
<feature type="region of interest" description="Disordered" evidence="1">
    <location>
        <begin position="1"/>
        <end position="33"/>
    </location>
</feature>
<evidence type="ECO:0000256" key="1">
    <source>
        <dbReference type="SAM" id="MobiDB-lite"/>
    </source>
</evidence>
<sequence length="172" mass="19654">MPAPKEAADQSRKFGFKESREQYEQRKKQEKQVKWNEKLAKEDLGKLQAELESLDRARFLAPQQNERKRLVLRMIRDMQPAEDREPEVAAPVAARAPSPAESDSDDDVLFAKGTTTNDEHRRLFVPRSIRKKPEETKPPEEKTAEQMAHEAEKELLAAVGGDEDVDAFLDSL</sequence>
<dbReference type="EMBL" id="JAECZO010000084">
    <property type="protein sequence ID" value="KAK7196756.1"/>
    <property type="molecule type" value="Genomic_DNA"/>
</dbReference>
<protein>
    <submittedName>
        <fullName evidence="2">Uncharacterized protein</fullName>
    </submittedName>
</protein>